<keyword evidence="5 7" id="KW-1133">Transmembrane helix</keyword>
<dbReference type="AlphaFoldDB" id="A0AAU9CZB8"/>
<dbReference type="Pfam" id="PF03458">
    <property type="entry name" value="Gly_transporter"/>
    <property type="match status" value="2"/>
</dbReference>
<evidence type="ECO:0000313" key="10">
    <source>
        <dbReference type="Proteomes" id="UP001348817"/>
    </source>
</evidence>
<dbReference type="PANTHER" id="PTHR30506">
    <property type="entry name" value="INNER MEMBRANE PROTEIN"/>
    <property type="match status" value="1"/>
</dbReference>
<feature type="domain" description="Glycine transporter" evidence="8">
    <location>
        <begin position="92"/>
        <end position="164"/>
    </location>
</feature>
<reference evidence="9 10" key="1">
    <citation type="submission" date="2021-12" db="EMBL/GenBank/DDBJ databases">
        <title>Genome sequencing of bacteria with rrn-lacking chromosome and rrn-plasmid.</title>
        <authorList>
            <person name="Anda M."/>
            <person name="Iwasaki W."/>
        </authorList>
    </citation>
    <scope>NUCLEOTIDE SEQUENCE [LARGE SCALE GENOMIC DNA]</scope>
    <source>
        <strain evidence="9 10">DSM 100852</strain>
    </source>
</reference>
<evidence type="ECO:0000256" key="4">
    <source>
        <dbReference type="ARBA" id="ARBA00022692"/>
    </source>
</evidence>
<feature type="domain" description="Glycine transporter" evidence="8">
    <location>
        <begin position="6"/>
        <end position="80"/>
    </location>
</feature>
<sequence length="209" mass="22858">MTPLYFLDLAGTFVFAVSGIRAAADKRMDLFGALFLGFITALGGGTLRDMLLGIRPVSWLHDLNYLWTIFAALLFTYTFDHTTERLKKTLFLFDTIGLGVFTVIGVEKALALNIAEPYAVAMGMVSSVVGGITRDTFCGEIPLIFRKEIYATACLLGGTTLILLNDSLNITGMPSYGIVILFVIAIRVVAIKFKLRLPTVTPNAYKNKS</sequence>
<feature type="transmembrane region" description="Helical" evidence="7">
    <location>
        <begin position="173"/>
        <end position="190"/>
    </location>
</feature>
<evidence type="ECO:0000256" key="5">
    <source>
        <dbReference type="ARBA" id="ARBA00022989"/>
    </source>
</evidence>
<feature type="transmembrane region" description="Helical" evidence="7">
    <location>
        <begin position="6"/>
        <end position="23"/>
    </location>
</feature>
<feature type="transmembrane region" description="Helical" evidence="7">
    <location>
        <begin position="30"/>
        <end position="47"/>
    </location>
</feature>
<comment type="similarity">
    <text evidence="2">Belongs to the UPF0126 family.</text>
</comment>
<dbReference type="EMBL" id="AP025314">
    <property type="protein sequence ID" value="BDD09038.1"/>
    <property type="molecule type" value="Genomic_DNA"/>
</dbReference>
<evidence type="ECO:0000256" key="6">
    <source>
        <dbReference type="ARBA" id="ARBA00023136"/>
    </source>
</evidence>
<keyword evidence="6 7" id="KW-0472">Membrane</keyword>
<evidence type="ECO:0000259" key="8">
    <source>
        <dbReference type="Pfam" id="PF03458"/>
    </source>
</evidence>
<organism evidence="9 10">
    <name type="scientific">Fulvitalea axinellae</name>
    <dbReference type="NCBI Taxonomy" id="1182444"/>
    <lineage>
        <taxon>Bacteria</taxon>
        <taxon>Pseudomonadati</taxon>
        <taxon>Bacteroidota</taxon>
        <taxon>Cytophagia</taxon>
        <taxon>Cytophagales</taxon>
        <taxon>Persicobacteraceae</taxon>
        <taxon>Fulvitalea</taxon>
    </lineage>
</organism>
<dbReference type="KEGG" id="fax:FUAX_14700"/>
<accession>A0AAU9CZB8</accession>
<evidence type="ECO:0000256" key="7">
    <source>
        <dbReference type="SAM" id="Phobius"/>
    </source>
</evidence>
<feature type="transmembrane region" description="Helical" evidence="7">
    <location>
        <begin position="89"/>
        <end position="106"/>
    </location>
</feature>
<protein>
    <submittedName>
        <fullName evidence="9">Membrane protein</fullName>
    </submittedName>
</protein>
<dbReference type="GO" id="GO:0005886">
    <property type="term" value="C:plasma membrane"/>
    <property type="evidence" value="ECO:0007669"/>
    <property type="project" value="UniProtKB-SubCell"/>
</dbReference>
<keyword evidence="4 7" id="KW-0812">Transmembrane</keyword>
<keyword evidence="10" id="KW-1185">Reference proteome</keyword>
<name>A0AAU9CZB8_9BACT</name>
<evidence type="ECO:0000256" key="3">
    <source>
        <dbReference type="ARBA" id="ARBA00022475"/>
    </source>
</evidence>
<dbReference type="RefSeq" id="WP_338394261.1">
    <property type="nucleotide sequence ID" value="NZ_AP025314.1"/>
</dbReference>
<evidence type="ECO:0000256" key="2">
    <source>
        <dbReference type="ARBA" id="ARBA00008193"/>
    </source>
</evidence>
<comment type="subcellular location">
    <subcellularLocation>
        <location evidence="1">Cell membrane</location>
        <topology evidence="1">Multi-pass membrane protein</topology>
    </subcellularLocation>
</comment>
<dbReference type="Proteomes" id="UP001348817">
    <property type="component" value="Chromosome"/>
</dbReference>
<proteinExistence type="inferred from homology"/>
<feature type="transmembrane region" description="Helical" evidence="7">
    <location>
        <begin position="59"/>
        <end position="77"/>
    </location>
</feature>
<dbReference type="PANTHER" id="PTHR30506:SF3">
    <property type="entry name" value="UPF0126 INNER MEMBRANE PROTEIN YADS-RELATED"/>
    <property type="match status" value="1"/>
</dbReference>
<evidence type="ECO:0000313" key="9">
    <source>
        <dbReference type="EMBL" id="BDD09038.1"/>
    </source>
</evidence>
<gene>
    <name evidence="9" type="ORF">FUAX_14700</name>
</gene>
<keyword evidence="3" id="KW-1003">Cell membrane</keyword>
<evidence type="ECO:0000256" key="1">
    <source>
        <dbReference type="ARBA" id="ARBA00004651"/>
    </source>
</evidence>
<dbReference type="InterPro" id="IPR005115">
    <property type="entry name" value="Gly_transporter"/>
</dbReference>